<name>U1I4L3_ENDPU</name>
<sequence length="471" mass="54108">METPALPPVPPPGSTHLLGNSALENMPPELRIHILESLDFVSLRSLVRASPSYHATYLNVGREGVLSHIAVQQLDPRIRAHALAAVRSATFYETRRQLVEVKRTLTFFDDHNRARTDSADSSSGWLSFRSMAEVLDLIHLHETVKHLVFQYCLSITSIMPQGQQPFNLSQMEELRLHRAMYRFWVYCNFFGNNPPMFEQSLLPHGARDQHPRMRFLPSMPTWEVVEMACIWQYFYRLWAFVQPGSSKGRLGGCGNSRLYLLELAVRRRRGHGGSDENSAPGPSHDKANQAKPCDDQDERLGRYFTHVRPHFLSKIRWKESQNWAFRSGQDGRVTVCMPFDLHDPYPLDHFVHPADKYAHPDILARLPQMPESEQPSHGWKWFCHEYKVPALGVGPWAWQTVGKYIAVDEKGRELMWGCPFWDKERLDRRGVVTSSSCKEKKNENENENENEADESYGLGEDGCFLFGEDGS</sequence>
<dbReference type="OrthoDB" id="5304511at2759"/>
<dbReference type="AlphaFoldDB" id="U1I4L3"/>
<accession>U1I4L3</accession>
<protein>
    <recommendedName>
        <fullName evidence="4">F-box domain-containing protein</fullName>
    </recommendedName>
</protein>
<reference evidence="3" key="1">
    <citation type="journal article" date="2014" name="BMC Genomics">
        <title>Genome characteristics reveal the impact of lichenization on lichen-forming fungus Endocarpon pusillum Hedwig (Verrucariales, Ascomycota).</title>
        <authorList>
            <person name="Wang Y.-Y."/>
            <person name="Liu B."/>
            <person name="Zhang X.-Y."/>
            <person name="Zhou Q.-M."/>
            <person name="Zhang T."/>
            <person name="Li H."/>
            <person name="Yu Y.-F."/>
            <person name="Zhang X.-L."/>
            <person name="Hao X.-Y."/>
            <person name="Wang M."/>
            <person name="Wang L."/>
            <person name="Wei J.-C."/>
        </authorList>
    </citation>
    <scope>NUCLEOTIDE SEQUENCE [LARGE SCALE GENOMIC DNA]</scope>
    <source>
        <strain evidence="3">Z07020 / HMAS-L-300199</strain>
    </source>
</reference>
<dbReference type="Proteomes" id="UP000019373">
    <property type="component" value="Unassembled WGS sequence"/>
</dbReference>
<feature type="compositionally biased region" description="Acidic residues" evidence="1">
    <location>
        <begin position="445"/>
        <end position="454"/>
    </location>
</feature>
<feature type="region of interest" description="Disordered" evidence="1">
    <location>
        <begin position="270"/>
        <end position="294"/>
    </location>
</feature>
<dbReference type="EMBL" id="KE720669">
    <property type="protein sequence ID" value="ERF77059.1"/>
    <property type="molecule type" value="Genomic_DNA"/>
</dbReference>
<evidence type="ECO:0000313" key="3">
    <source>
        <dbReference type="Proteomes" id="UP000019373"/>
    </source>
</evidence>
<dbReference type="eggNOG" id="ENOG502RS48">
    <property type="taxonomic scope" value="Eukaryota"/>
</dbReference>
<dbReference type="GeneID" id="19243917"/>
<evidence type="ECO:0008006" key="4">
    <source>
        <dbReference type="Google" id="ProtNLM"/>
    </source>
</evidence>
<keyword evidence="3" id="KW-1185">Reference proteome</keyword>
<dbReference type="RefSeq" id="XP_007785612.1">
    <property type="nucleotide sequence ID" value="XM_007787422.1"/>
</dbReference>
<proteinExistence type="predicted"/>
<dbReference type="HOGENOM" id="CLU_043695_0_0_1"/>
<evidence type="ECO:0000313" key="2">
    <source>
        <dbReference type="EMBL" id="ERF77059.1"/>
    </source>
</evidence>
<feature type="compositionally biased region" description="Basic and acidic residues" evidence="1">
    <location>
        <begin position="283"/>
        <end position="294"/>
    </location>
</feature>
<feature type="region of interest" description="Disordered" evidence="1">
    <location>
        <begin position="432"/>
        <end position="471"/>
    </location>
</feature>
<evidence type="ECO:0000256" key="1">
    <source>
        <dbReference type="SAM" id="MobiDB-lite"/>
    </source>
</evidence>
<gene>
    <name evidence="2" type="ORF">EPUS_09082</name>
</gene>
<organism evidence="2 3">
    <name type="scientific">Endocarpon pusillum (strain Z07020 / HMAS-L-300199)</name>
    <name type="common">Lichen-forming fungus</name>
    <dbReference type="NCBI Taxonomy" id="1263415"/>
    <lineage>
        <taxon>Eukaryota</taxon>
        <taxon>Fungi</taxon>
        <taxon>Dikarya</taxon>
        <taxon>Ascomycota</taxon>
        <taxon>Pezizomycotina</taxon>
        <taxon>Eurotiomycetes</taxon>
        <taxon>Chaetothyriomycetidae</taxon>
        <taxon>Verrucariales</taxon>
        <taxon>Verrucariaceae</taxon>
        <taxon>Endocarpon</taxon>
    </lineage>
</organism>